<reference evidence="2 3" key="1">
    <citation type="journal article" date="2016" name="Genome Biol. Evol.">
        <title>Comparative Genomic Analyses of the Moraxella catarrhalis Serosensitive and Seroresistant Lineages Demonstrate Their Independent Evolution.</title>
        <authorList>
            <person name="Earl J.P."/>
            <person name="de Vries S.P."/>
            <person name="Ahmed A."/>
            <person name="Powell E."/>
            <person name="Schultz M.P."/>
            <person name="Hermans P.W."/>
            <person name="Hill D.J."/>
            <person name="Zhou Z."/>
            <person name="Constantinidou C.I."/>
            <person name="Hu F.Z."/>
            <person name="Bootsma H.J."/>
            <person name="Ehrlich G.D."/>
        </authorList>
    </citation>
    <scope>NUCLEOTIDE SEQUENCE [LARGE SCALE GENOMIC DNA]</scope>
    <source>
        <strain evidence="2 3">F23</strain>
    </source>
</reference>
<sequence length="118" mass="13192">MKIQIGQLHSSVARHLGIEKQYQSQLVTPSNEAEAIVGMMFKSTSRFDLSLSLDEVCRWHHALFSQGVSGMYDMHVVALPDDTNDPMQVVSGTNGKAKGHFEAPQADRLADELERFFQ</sequence>
<dbReference type="Proteomes" id="UP000078295">
    <property type="component" value="Unassembled WGS sequence"/>
</dbReference>
<dbReference type="EMBL" id="LXHQ01000022">
    <property type="protein sequence ID" value="OAV26369.1"/>
    <property type="molecule type" value="Genomic_DNA"/>
</dbReference>
<protein>
    <submittedName>
        <fullName evidence="2">Fic family protein</fullName>
    </submittedName>
</protein>
<comment type="caution">
    <text evidence="2">The sequence shown here is derived from an EMBL/GenBank/DDBJ whole genome shotgun (WGS) entry which is preliminary data.</text>
</comment>
<accession>A0AB36DPS2</accession>
<dbReference type="AlphaFoldDB" id="A0AB36DPS2"/>
<feature type="region of interest" description="Disordered" evidence="1">
    <location>
        <begin position="85"/>
        <end position="104"/>
    </location>
</feature>
<evidence type="ECO:0000256" key="1">
    <source>
        <dbReference type="SAM" id="MobiDB-lite"/>
    </source>
</evidence>
<evidence type="ECO:0000313" key="2">
    <source>
        <dbReference type="EMBL" id="OAV26369.1"/>
    </source>
</evidence>
<name>A0AB36DPS2_MORCA</name>
<gene>
    <name evidence="2" type="ORF">AO370_0783</name>
</gene>
<evidence type="ECO:0000313" key="3">
    <source>
        <dbReference type="Proteomes" id="UP000078295"/>
    </source>
</evidence>
<dbReference type="RefSeq" id="WP_064602943.1">
    <property type="nucleotide sequence ID" value="NZ_LXHQ01000022.1"/>
</dbReference>
<proteinExistence type="predicted"/>
<organism evidence="2 3">
    <name type="scientific">Moraxella catarrhalis</name>
    <name type="common">Branhamella catarrhalis</name>
    <dbReference type="NCBI Taxonomy" id="480"/>
    <lineage>
        <taxon>Bacteria</taxon>
        <taxon>Pseudomonadati</taxon>
        <taxon>Pseudomonadota</taxon>
        <taxon>Gammaproteobacteria</taxon>
        <taxon>Moraxellales</taxon>
        <taxon>Moraxellaceae</taxon>
        <taxon>Moraxella</taxon>
    </lineage>
</organism>